<feature type="region of interest" description="Disordered" evidence="1">
    <location>
        <begin position="125"/>
        <end position="185"/>
    </location>
</feature>
<proteinExistence type="predicted"/>
<comment type="caution">
    <text evidence="2">The sequence shown here is derived from an EMBL/GenBank/DDBJ whole genome shotgun (WGS) entry which is preliminary data.</text>
</comment>
<dbReference type="Proteomes" id="UP001054945">
    <property type="component" value="Unassembled WGS sequence"/>
</dbReference>
<organism evidence="2 3">
    <name type="scientific">Caerostris extrusa</name>
    <name type="common">Bark spider</name>
    <name type="synonym">Caerostris bankana</name>
    <dbReference type="NCBI Taxonomy" id="172846"/>
    <lineage>
        <taxon>Eukaryota</taxon>
        <taxon>Metazoa</taxon>
        <taxon>Ecdysozoa</taxon>
        <taxon>Arthropoda</taxon>
        <taxon>Chelicerata</taxon>
        <taxon>Arachnida</taxon>
        <taxon>Araneae</taxon>
        <taxon>Araneomorphae</taxon>
        <taxon>Entelegynae</taxon>
        <taxon>Araneoidea</taxon>
        <taxon>Araneidae</taxon>
        <taxon>Caerostris</taxon>
    </lineage>
</organism>
<feature type="compositionally biased region" description="Polar residues" evidence="1">
    <location>
        <begin position="171"/>
        <end position="185"/>
    </location>
</feature>
<name>A0AAV4QSJ8_CAEEX</name>
<evidence type="ECO:0000313" key="2">
    <source>
        <dbReference type="EMBL" id="GIY11804.1"/>
    </source>
</evidence>
<reference evidence="2 3" key="1">
    <citation type="submission" date="2021-06" db="EMBL/GenBank/DDBJ databases">
        <title>Caerostris extrusa draft genome.</title>
        <authorList>
            <person name="Kono N."/>
            <person name="Arakawa K."/>
        </authorList>
    </citation>
    <scope>NUCLEOTIDE SEQUENCE [LARGE SCALE GENOMIC DNA]</scope>
</reference>
<dbReference type="EMBL" id="BPLR01006700">
    <property type="protein sequence ID" value="GIY11804.1"/>
    <property type="molecule type" value="Genomic_DNA"/>
</dbReference>
<dbReference type="AlphaFoldDB" id="A0AAV4QSJ8"/>
<sequence length="185" mass="20501">MFFTQDAQLAGIRTHLKALRTKHHFPADFCQNELLTLVRRSRCLAREYLFCFHEQNPAFLIASDDGICEHFGFSLTDIWSSICRSKNLANEWILLCKSAMTKHIIQIPHHTTRIIHINADALPKRGHRDHGGHGGEEFDLGGGGGDGGGGGYGSNSGSFDNSPEMQPPSPLQISIQNQADSFSRQ</sequence>
<keyword evidence="3" id="KW-1185">Reference proteome</keyword>
<evidence type="ECO:0000256" key="1">
    <source>
        <dbReference type="SAM" id="MobiDB-lite"/>
    </source>
</evidence>
<feature type="compositionally biased region" description="Gly residues" evidence="1">
    <location>
        <begin position="140"/>
        <end position="154"/>
    </location>
</feature>
<protein>
    <submittedName>
        <fullName evidence="2">Uncharacterized protein</fullName>
    </submittedName>
</protein>
<gene>
    <name evidence="2" type="ORF">CEXT_641381</name>
</gene>
<accession>A0AAV4QSJ8</accession>
<evidence type="ECO:0000313" key="3">
    <source>
        <dbReference type="Proteomes" id="UP001054945"/>
    </source>
</evidence>